<name>K0F5U6_NOCB7</name>
<keyword evidence="2" id="KW-1185">Reference proteome</keyword>
<gene>
    <name evidence="1" type="ORF">O3I_024365</name>
</gene>
<dbReference type="HOGENOM" id="CLU_506995_0_0_11"/>
<proteinExistence type="predicted"/>
<dbReference type="eggNOG" id="ENOG5031738">
    <property type="taxonomic scope" value="Bacteria"/>
</dbReference>
<protein>
    <submittedName>
        <fullName evidence="1">Uncharacterized protein</fullName>
    </submittedName>
</protein>
<reference evidence="1 2" key="1">
    <citation type="journal article" date="2012" name="J. Bacteriol.">
        <title>Complete genome sequence of Nocardia brasiliensis HUJEG-1.</title>
        <authorList>
            <person name="Vera-Cabrera L."/>
            <person name="Ortiz-Lopez R."/>
            <person name="Elizondo-Gonzalez R."/>
            <person name="Perez-Maya A.A."/>
            <person name="Ocampo-Candiani J."/>
        </authorList>
    </citation>
    <scope>NUCLEOTIDE SEQUENCE [LARGE SCALE GENOMIC DNA]</scope>
    <source>
        <strain evidence="2">ATCC 700358</strain>
    </source>
</reference>
<organism evidence="1 2">
    <name type="scientific">Nocardia brasiliensis (strain ATCC 700358 / HUJEG-1)</name>
    <dbReference type="NCBI Taxonomy" id="1133849"/>
    <lineage>
        <taxon>Bacteria</taxon>
        <taxon>Bacillati</taxon>
        <taxon>Actinomycetota</taxon>
        <taxon>Actinomycetes</taxon>
        <taxon>Mycobacteriales</taxon>
        <taxon>Nocardiaceae</taxon>
        <taxon>Nocardia</taxon>
    </lineage>
</organism>
<evidence type="ECO:0000313" key="2">
    <source>
        <dbReference type="Proteomes" id="UP000006304"/>
    </source>
</evidence>
<dbReference type="KEGG" id="nbr:O3I_024365"/>
<dbReference type="Proteomes" id="UP000006304">
    <property type="component" value="Chromosome"/>
</dbReference>
<sequence length="537" mass="58693">MSMSLWEALFGTLPDDVAYELVEVLSESDPSDCADDIAEAFWENPDLAHRVMSHAVEDKAVRDALRPGYIYLELERAITALCPEEMGILLLESCAGMLADRTWEYTPLFRWRERVATFPAPLDVAAAVADGVVEGMRRARYFDASSKRDVPAPTPDTELPTDVCRVVAAAVVCERGGYRRNDLVTAGLQETLHATVTRYPQAWREALPWLIQILDPSRSELTDGTNLAIAADPSVLDELVAEGEHILPEIAIRAKGLASIIDGSDRDGSISMHASALARHFDRSRRVFPRPLAEPSATWLSDLELEASLYNAVADATSDFANDFRDFAAAEEEGHLRSLMTRIETTLRDRRQIRAVESRLGSGGADLVGAFRPIPKKEEKFVGADLALVVTIDVPGRLILAFAEFVQVKKTLKPTGMAGGDKWSIKRPQLDDLLATSPTSAYWLLGADGDVFVVPAKLVHAVAAGTGVLSQLTFTVHYSEIRHAAISLAGYFTYLAAGTWTGSAQPETVNQARGSKGTRVRAVFELSVRYSHEPESG</sequence>
<accession>K0F5U6</accession>
<dbReference type="AlphaFoldDB" id="K0F5U6"/>
<evidence type="ECO:0000313" key="1">
    <source>
        <dbReference type="EMBL" id="AFU02826.1"/>
    </source>
</evidence>
<dbReference type="EMBL" id="CP003876">
    <property type="protein sequence ID" value="AFU02826.1"/>
    <property type="molecule type" value="Genomic_DNA"/>
</dbReference>